<dbReference type="HAMAP" id="MF_00457">
    <property type="entry name" value="UPF0173"/>
    <property type="match status" value="1"/>
</dbReference>
<dbReference type="Pfam" id="PF12706">
    <property type="entry name" value="Lactamase_B_2"/>
    <property type="match status" value="1"/>
</dbReference>
<dbReference type="NCBIfam" id="NF001911">
    <property type="entry name" value="PRK00685.1"/>
    <property type="match status" value="1"/>
</dbReference>
<evidence type="ECO:0000313" key="5">
    <source>
        <dbReference type="Proteomes" id="UP000010866"/>
    </source>
</evidence>
<dbReference type="AlphaFoldDB" id="L0KVP7"/>
<dbReference type="HOGENOM" id="CLU_070010_4_0_2"/>
<evidence type="ECO:0000259" key="3">
    <source>
        <dbReference type="SMART" id="SM00849"/>
    </source>
</evidence>
<keyword evidence="5" id="KW-1185">Reference proteome</keyword>
<sequence>MYGIQLIWHGHACFEIKASINVFIDPFFRGNPKAKILPEDVEAHLILVTHGHFDHLGDTIEIAHRTGCKVIAVHELAQYLKSQNVTAEGMNIGGRMNVNGMSVVMTDANHSSSVSHAGLSLYAGRAAGFIVQMNGCSIYHAGDTGLFADMQLIEDIYKPDVALLPIGGRYTMDPEDAARAVALIRPKIAIPMHYNTFDVIAQDPLDFMNKVMGSCETKVLIMNTGDVLDL</sequence>
<dbReference type="RefSeq" id="WP_015324373.1">
    <property type="nucleotide sequence ID" value="NC_019977.1"/>
</dbReference>
<dbReference type="SUPFAM" id="SSF56281">
    <property type="entry name" value="Metallo-hydrolase/oxidoreductase"/>
    <property type="match status" value="1"/>
</dbReference>
<evidence type="ECO:0000256" key="1">
    <source>
        <dbReference type="ARBA" id="ARBA00022801"/>
    </source>
</evidence>
<dbReference type="PANTHER" id="PTHR43546:SF3">
    <property type="entry name" value="UPF0173 METAL-DEPENDENT HYDROLASE MJ1163"/>
    <property type="match status" value="1"/>
</dbReference>
<dbReference type="EMBL" id="CP003362">
    <property type="protein sequence ID" value="AGB49206.1"/>
    <property type="molecule type" value="Genomic_DNA"/>
</dbReference>
<dbReference type="SMART" id="SM00849">
    <property type="entry name" value="Lactamase_B"/>
    <property type="match status" value="1"/>
</dbReference>
<organism evidence="4 5">
    <name type="scientific">Methanomethylovorans hollandica (strain DSM 15978 / NBRC 107637 / DMS1)</name>
    <dbReference type="NCBI Taxonomy" id="867904"/>
    <lineage>
        <taxon>Archaea</taxon>
        <taxon>Methanobacteriati</taxon>
        <taxon>Methanobacteriota</taxon>
        <taxon>Stenosarchaea group</taxon>
        <taxon>Methanomicrobia</taxon>
        <taxon>Methanosarcinales</taxon>
        <taxon>Methanosarcinaceae</taxon>
        <taxon>Methanomethylovorans</taxon>
    </lineage>
</organism>
<evidence type="ECO:0000313" key="4">
    <source>
        <dbReference type="EMBL" id="AGB49206.1"/>
    </source>
</evidence>
<evidence type="ECO:0000256" key="2">
    <source>
        <dbReference type="HAMAP-Rule" id="MF_00457"/>
    </source>
</evidence>
<proteinExistence type="inferred from homology"/>
<dbReference type="Gene3D" id="3.60.15.10">
    <property type="entry name" value="Ribonuclease Z/Hydroxyacylglutathione hydrolase-like"/>
    <property type="match status" value="1"/>
</dbReference>
<dbReference type="KEGG" id="mhz:Metho_0967"/>
<dbReference type="InterPro" id="IPR001279">
    <property type="entry name" value="Metallo-B-lactamas"/>
</dbReference>
<keyword evidence="1 2" id="KW-0378">Hydrolase</keyword>
<dbReference type="OrthoDB" id="28313at2157"/>
<dbReference type="GO" id="GO:0016787">
    <property type="term" value="F:hydrolase activity"/>
    <property type="evidence" value="ECO:0007669"/>
    <property type="project" value="UniProtKB-UniRule"/>
</dbReference>
<gene>
    <name evidence="4" type="ordered locus">Metho_0967</name>
</gene>
<reference evidence="5" key="1">
    <citation type="submission" date="2012-02" db="EMBL/GenBank/DDBJ databases">
        <title>Complete sequence of chromosome of Methanomethylovorans hollandica DSM 15978.</title>
        <authorList>
            <person name="Lucas S."/>
            <person name="Copeland A."/>
            <person name="Lapidus A."/>
            <person name="Glavina del Rio T."/>
            <person name="Dalin E."/>
            <person name="Tice H."/>
            <person name="Bruce D."/>
            <person name="Goodwin L."/>
            <person name="Pitluck S."/>
            <person name="Peters L."/>
            <person name="Mikhailova N."/>
            <person name="Held B."/>
            <person name="Kyrpides N."/>
            <person name="Mavromatis K."/>
            <person name="Ivanova N."/>
            <person name="Brettin T."/>
            <person name="Detter J.C."/>
            <person name="Han C."/>
            <person name="Larimer F."/>
            <person name="Land M."/>
            <person name="Hauser L."/>
            <person name="Markowitz V."/>
            <person name="Cheng J.-F."/>
            <person name="Hugenholtz P."/>
            <person name="Woyke T."/>
            <person name="Wu D."/>
            <person name="Spring S."/>
            <person name="Schroeder M."/>
            <person name="Brambilla E."/>
            <person name="Klenk H.-P."/>
            <person name="Eisen J.A."/>
        </authorList>
    </citation>
    <scope>NUCLEOTIDE SEQUENCE [LARGE SCALE GENOMIC DNA]</scope>
    <source>
        <strain evidence="5">DSM 15978 / NBRC 107637 / DMS1</strain>
    </source>
</reference>
<dbReference type="STRING" id="867904.Metho_0967"/>
<dbReference type="GeneID" id="14406776"/>
<dbReference type="InterPro" id="IPR050114">
    <property type="entry name" value="UPF0173_UPF0282_UlaG_hydrolase"/>
</dbReference>
<dbReference type="InterPro" id="IPR036866">
    <property type="entry name" value="RibonucZ/Hydroxyglut_hydro"/>
</dbReference>
<accession>L0KVP7</accession>
<protein>
    <recommendedName>
        <fullName evidence="2">UPF0173 metal-dependent hydrolase Metho_0967</fullName>
    </recommendedName>
</protein>
<comment type="similarity">
    <text evidence="2">Belongs to the UPF0173 family.</text>
</comment>
<feature type="domain" description="Metallo-beta-lactamase" evidence="3">
    <location>
        <begin position="10"/>
        <end position="193"/>
    </location>
</feature>
<dbReference type="InterPro" id="IPR022877">
    <property type="entry name" value="UPF0173"/>
</dbReference>
<dbReference type="PANTHER" id="PTHR43546">
    <property type="entry name" value="UPF0173 METAL-DEPENDENT HYDROLASE MJ1163-RELATED"/>
    <property type="match status" value="1"/>
</dbReference>
<dbReference type="Proteomes" id="UP000010866">
    <property type="component" value="Chromosome"/>
</dbReference>
<name>L0KVP7_METHD</name>